<evidence type="ECO:0000313" key="1">
    <source>
        <dbReference type="EMBL" id="BBE10970.1"/>
    </source>
</evidence>
<proteinExistence type="predicted"/>
<reference evidence="1" key="1">
    <citation type="submission" date="2016-02" db="EMBL/GenBank/DDBJ databases">
        <title>Halorhodospira halochloris DSM-1059 complete genome, version 2.</title>
        <authorList>
            <person name="Tsukatani Y."/>
        </authorList>
    </citation>
    <scope>NUCLEOTIDE SEQUENCE</scope>
    <source>
        <strain evidence="1">DSM 1059</strain>
    </source>
</reference>
<name>A0A2Z6EZ96_HALHR</name>
<accession>A0A2Z6EZ96</accession>
<sequence length="43" mass="4803">MAIRAAEFGLPAAIGVGEQRYREVAQAQVLELDPPRQILRVIR</sequence>
<gene>
    <name evidence="1" type="ORF">HH1059_03660</name>
</gene>
<evidence type="ECO:0000313" key="2">
    <source>
        <dbReference type="Proteomes" id="UP000218890"/>
    </source>
</evidence>
<keyword evidence="2" id="KW-1185">Reference proteome</keyword>
<dbReference type="Proteomes" id="UP000218890">
    <property type="component" value="Chromosome"/>
</dbReference>
<protein>
    <submittedName>
        <fullName evidence="1">Uncharacterized protein</fullName>
    </submittedName>
</protein>
<dbReference type="AlphaFoldDB" id="A0A2Z6EZ96"/>
<dbReference type="EMBL" id="AP017372">
    <property type="protein sequence ID" value="BBE10970.1"/>
    <property type="molecule type" value="Genomic_DNA"/>
</dbReference>
<dbReference type="KEGG" id="hhk:HH1059_03660"/>
<organism evidence="1 2">
    <name type="scientific">Halorhodospira halochloris</name>
    <name type="common">Ectothiorhodospira halochloris</name>
    <dbReference type="NCBI Taxonomy" id="1052"/>
    <lineage>
        <taxon>Bacteria</taxon>
        <taxon>Pseudomonadati</taxon>
        <taxon>Pseudomonadota</taxon>
        <taxon>Gammaproteobacteria</taxon>
        <taxon>Chromatiales</taxon>
        <taxon>Ectothiorhodospiraceae</taxon>
        <taxon>Halorhodospira</taxon>
    </lineage>
</organism>